<feature type="compositionally biased region" description="Basic and acidic residues" evidence="1">
    <location>
        <begin position="10"/>
        <end position="23"/>
    </location>
</feature>
<organism evidence="2 3">
    <name type="scientific">Roseovarius faecimaris</name>
    <dbReference type="NCBI Taxonomy" id="2494550"/>
    <lineage>
        <taxon>Bacteria</taxon>
        <taxon>Pseudomonadati</taxon>
        <taxon>Pseudomonadota</taxon>
        <taxon>Alphaproteobacteria</taxon>
        <taxon>Rhodobacterales</taxon>
        <taxon>Roseobacteraceae</taxon>
        <taxon>Roseovarius</taxon>
    </lineage>
</organism>
<reference evidence="3" key="1">
    <citation type="submission" date="2018-12" db="EMBL/GenBank/DDBJ databases">
        <title>Complete genome sequence of Roseovarius sp. MME-070.</title>
        <authorList>
            <person name="Nam Y.-D."/>
            <person name="Kang J."/>
            <person name="Chung W.-H."/>
            <person name="Park Y.S."/>
        </authorList>
    </citation>
    <scope>NUCLEOTIDE SEQUENCE [LARGE SCALE GENOMIC DNA]</scope>
    <source>
        <strain evidence="3">MME-070</strain>
    </source>
</reference>
<gene>
    <name evidence="2" type="ORF">EI983_16815</name>
</gene>
<evidence type="ECO:0000256" key="1">
    <source>
        <dbReference type="SAM" id="MobiDB-lite"/>
    </source>
</evidence>
<accession>A0A6I6IRQ0</accession>
<protein>
    <submittedName>
        <fullName evidence="2">Uncharacterized protein</fullName>
    </submittedName>
</protein>
<evidence type="ECO:0000313" key="2">
    <source>
        <dbReference type="EMBL" id="QGX99840.1"/>
    </source>
</evidence>
<sequence length="173" mass="18065">MADTPEQDSDELRKRRERLEALKSKRAGAPPAPAPAAEPADDAQPDIGMGGAMGPGAVFGGMGGPGGKRNRQRKLLMKVYKVLTQTPADDEGLVPDTPFTATGVARLMEMLRTRAEDPSATGAKIAGGLLNFISPGEDETATSSGASVEKLQMLARRIEAIRGAAGAAPKARW</sequence>
<proteinExistence type="predicted"/>
<dbReference type="AlphaFoldDB" id="A0A6I6IRQ0"/>
<feature type="region of interest" description="Disordered" evidence="1">
    <location>
        <begin position="1"/>
        <end position="52"/>
    </location>
</feature>
<keyword evidence="3" id="KW-1185">Reference proteome</keyword>
<dbReference type="Proteomes" id="UP000428330">
    <property type="component" value="Chromosome"/>
</dbReference>
<dbReference type="OrthoDB" id="9980318at2"/>
<name>A0A6I6IRQ0_9RHOB</name>
<dbReference type="RefSeq" id="WP_157708521.1">
    <property type="nucleotide sequence ID" value="NZ_CP034348.1"/>
</dbReference>
<dbReference type="EMBL" id="CP034348">
    <property type="protein sequence ID" value="QGX99840.1"/>
    <property type="molecule type" value="Genomic_DNA"/>
</dbReference>
<dbReference type="KEGG" id="rom:EI983_16815"/>
<evidence type="ECO:0000313" key="3">
    <source>
        <dbReference type="Proteomes" id="UP000428330"/>
    </source>
</evidence>